<evidence type="ECO:0000313" key="2">
    <source>
        <dbReference type="WBParaSite" id="nRc.2.0.1.t06568-RA"/>
    </source>
</evidence>
<evidence type="ECO:0000313" key="1">
    <source>
        <dbReference type="Proteomes" id="UP000887565"/>
    </source>
</evidence>
<dbReference type="AlphaFoldDB" id="A0A915HYQ8"/>
<proteinExistence type="predicted"/>
<reference evidence="2" key="1">
    <citation type="submission" date="2022-11" db="UniProtKB">
        <authorList>
            <consortium name="WormBaseParasite"/>
        </authorList>
    </citation>
    <scope>IDENTIFICATION</scope>
</reference>
<accession>A0A915HYQ8</accession>
<organism evidence="1 2">
    <name type="scientific">Romanomermis culicivorax</name>
    <name type="common">Nematode worm</name>
    <dbReference type="NCBI Taxonomy" id="13658"/>
    <lineage>
        <taxon>Eukaryota</taxon>
        <taxon>Metazoa</taxon>
        <taxon>Ecdysozoa</taxon>
        <taxon>Nematoda</taxon>
        <taxon>Enoplea</taxon>
        <taxon>Dorylaimia</taxon>
        <taxon>Mermithida</taxon>
        <taxon>Mermithoidea</taxon>
        <taxon>Mermithidae</taxon>
        <taxon>Romanomermis</taxon>
    </lineage>
</organism>
<sequence>MPLPANVRALMSRYFVLKRMGMNFWTGQQALGYTVQLGRENLVVQPQNLVAMRKKTLLLMIEIYF</sequence>
<dbReference type="WBParaSite" id="nRc.2.0.1.t06568-RA">
    <property type="protein sequence ID" value="nRc.2.0.1.t06568-RA"/>
    <property type="gene ID" value="nRc.2.0.1.g06568"/>
</dbReference>
<name>A0A915HYQ8_ROMCU</name>
<dbReference type="Proteomes" id="UP000887565">
    <property type="component" value="Unplaced"/>
</dbReference>
<keyword evidence="1" id="KW-1185">Reference proteome</keyword>
<protein>
    <submittedName>
        <fullName evidence="2">Uncharacterized protein</fullName>
    </submittedName>
</protein>